<dbReference type="PIRSF" id="PIRSF033094">
    <property type="entry name" value="Pesterase_CT488"/>
    <property type="match status" value="1"/>
</dbReference>
<organism evidence="2 3">
    <name type="scientific">Candidatus Onthenecus intestinigallinarum</name>
    <dbReference type="NCBI Taxonomy" id="2840875"/>
    <lineage>
        <taxon>Bacteria</taxon>
        <taxon>Bacillati</taxon>
        <taxon>Bacillota</taxon>
        <taxon>Clostridia</taxon>
        <taxon>Eubacteriales</taxon>
        <taxon>Candidatus Onthenecus</taxon>
    </lineage>
</organism>
<proteinExistence type="predicted"/>
<dbReference type="Proteomes" id="UP000886887">
    <property type="component" value="Unassembled WGS sequence"/>
</dbReference>
<dbReference type="InterPro" id="IPR029052">
    <property type="entry name" value="Metallo-depent_PP-like"/>
</dbReference>
<dbReference type="SUPFAM" id="SSF56300">
    <property type="entry name" value="Metallo-dependent phosphatases"/>
    <property type="match status" value="1"/>
</dbReference>
<dbReference type="GO" id="GO:0016787">
    <property type="term" value="F:hydrolase activity"/>
    <property type="evidence" value="ECO:0007669"/>
    <property type="project" value="InterPro"/>
</dbReference>
<sequence>MRIFAIADLHLPGGDVKPMDVFGPHWERHFERISEDWRARVGEEDVVLLPGDTSWAMQLRDALPDLLRIADLPGRKILLRGNHDYWWSSLSRLRAALPEGFYALQNDALLLSGTLFAGTRGWLCTCDDPQDRKIHEREVQRLALSLQAARRLSADAPIVAMLHYPPFPEPPEQTGFTRLLSEYGVRVAVYGHLHGASTARAFNGLFEGVRYQLVSCDALRFALCEIES</sequence>
<reference evidence="2" key="1">
    <citation type="submission" date="2020-10" db="EMBL/GenBank/DDBJ databases">
        <authorList>
            <person name="Gilroy R."/>
        </authorList>
    </citation>
    <scope>NUCLEOTIDE SEQUENCE</scope>
    <source>
        <strain evidence="2">ChiSxjej2B14-6234</strain>
    </source>
</reference>
<dbReference type="AlphaFoldDB" id="A0A9D1CR13"/>
<dbReference type="InterPro" id="IPR051158">
    <property type="entry name" value="Metallophosphoesterase_sf"/>
</dbReference>
<evidence type="ECO:0000259" key="1">
    <source>
        <dbReference type="Pfam" id="PF00149"/>
    </source>
</evidence>
<dbReference type="PANTHER" id="PTHR31302">
    <property type="entry name" value="TRANSMEMBRANE PROTEIN WITH METALLOPHOSPHOESTERASE DOMAIN-RELATED"/>
    <property type="match status" value="1"/>
</dbReference>
<evidence type="ECO:0000313" key="2">
    <source>
        <dbReference type="EMBL" id="HIQ72082.1"/>
    </source>
</evidence>
<dbReference type="Pfam" id="PF00149">
    <property type="entry name" value="Metallophos"/>
    <property type="match status" value="1"/>
</dbReference>
<evidence type="ECO:0000313" key="3">
    <source>
        <dbReference type="Proteomes" id="UP000886887"/>
    </source>
</evidence>
<dbReference type="InterPro" id="IPR014578">
    <property type="entry name" value="Pesterase_CT488"/>
</dbReference>
<comment type="caution">
    <text evidence="2">The sequence shown here is derived from an EMBL/GenBank/DDBJ whole genome shotgun (WGS) entry which is preliminary data.</text>
</comment>
<reference evidence="2" key="2">
    <citation type="journal article" date="2021" name="PeerJ">
        <title>Extensive microbial diversity within the chicken gut microbiome revealed by metagenomics and culture.</title>
        <authorList>
            <person name="Gilroy R."/>
            <person name="Ravi A."/>
            <person name="Getino M."/>
            <person name="Pursley I."/>
            <person name="Horton D.L."/>
            <person name="Alikhan N.F."/>
            <person name="Baker D."/>
            <person name="Gharbi K."/>
            <person name="Hall N."/>
            <person name="Watson M."/>
            <person name="Adriaenssens E.M."/>
            <person name="Foster-Nyarko E."/>
            <person name="Jarju S."/>
            <person name="Secka A."/>
            <person name="Antonio M."/>
            <person name="Oren A."/>
            <person name="Chaudhuri R.R."/>
            <person name="La Ragione R."/>
            <person name="Hildebrand F."/>
            <person name="Pallen M.J."/>
        </authorList>
    </citation>
    <scope>NUCLEOTIDE SEQUENCE</scope>
    <source>
        <strain evidence="2">ChiSxjej2B14-6234</strain>
    </source>
</reference>
<dbReference type="Gene3D" id="3.60.21.10">
    <property type="match status" value="1"/>
</dbReference>
<dbReference type="EMBL" id="DVFJ01000028">
    <property type="protein sequence ID" value="HIQ72082.1"/>
    <property type="molecule type" value="Genomic_DNA"/>
</dbReference>
<name>A0A9D1CR13_9FIRM</name>
<gene>
    <name evidence="2" type="ORF">IAB73_07755</name>
</gene>
<feature type="domain" description="Calcineurin-like phosphoesterase" evidence="1">
    <location>
        <begin position="1"/>
        <end position="195"/>
    </location>
</feature>
<protein>
    <submittedName>
        <fullName evidence="2">Metallophosphoesterase</fullName>
    </submittedName>
</protein>
<dbReference type="InterPro" id="IPR004843">
    <property type="entry name" value="Calcineurin-like_PHP"/>
</dbReference>
<dbReference type="PANTHER" id="PTHR31302:SF22">
    <property type="entry name" value="PHOSPHOESTERASE"/>
    <property type="match status" value="1"/>
</dbReference>
<accession>A0A9D1CR13</accession>